<dbReference type="RefSeq" id="WP_125440145.1">
    <property type="nucleotide sequence ID" value="NZ_RWIU01000008.1"/>
</dbReference>
<evidence type="ECO:0000256" key="1">
    <source>
        <dbReference type="ARBA" id="ARBA00004651"/>
    </source>
</evidence>
<dbReference type="Proteomes" id="UP000270291">
    <property type="component" value="Unassembled WGS sequence"/>
</dbReference>
<dbReference type="EMBL" id="RWIU01000008">
    <property type="protein sequence ID" value="RSK40070.1"/>
    <property type="molecule type" value="Genomic_DNA"/>
</dbReference>
<dbReference type="PANTHER" id="PTHR33908:SF11">
    <property type="entry name" value="MEMBRANE PROTEIN"/>
    <property type="match status" value="1"/>
</dbReference>
<feature type="transmembrane region" description="Helical" evidence="8">
    <location>
        <begin position="131"/>
        <end position="150"/>
    </location>
</feature>
<dbReference type="InterPro" id="IPR050297">
    <property type="entry name" value="LipidA_mod_glycosyltrf_83"/>
</dbReference>
<dbReference type="OrthoDB" id="870437at2"/>
<comment type="caution">
    <text evidence="9">The sequence shown here is derived from an EMBL/GenBank/DDBJ whole genome shotgun (WGS) entry which is preliminary data.</text>
</comment>
<feature type="transmembrane region" description="Helical" evidence="8">
    <location>
        <begin position="220"/>
        <end position="237"/>
    </location>
</feature>
<keyword evidence="4" id="KW-0808">Transferase</keyword>
<evidence type="ECO:0000256" key="5">
    <source>
        <dbReference type="ARBA" id="ARBA00022692"/>
    </source>
</evidence>
<feature type="transmembrane region" description="Helical" evidence="8">
    <location>
        <begin position="370"/>
        <end position="393"/>
    </location>
</feature>
<dbReference type="GO" id="GO:0005886">
    <property type="term" value="C:plasma membrane"/>
    <property type="evidence" value="ECO:0007669"/>
    <property type="project" value="UniProtKB-SubCell"/>
</dbReference>
<keyword evidence="7 8" id="KW-0472">Membrane</keyword>
<evidence type="ECO:0000313" key="10">
    <source>
        <dbReference type="Proteomes" id="UP000270291"/>
    </source>
</evidence>
<name>A0A3R9MGQ9_9BACT</name>
<dbReference type="GO" id="GO:0009103">
    <property type="term" value="P:lipopolysaccharide biosynthetic process"/>
    <property type="evidence" value="ECO:0007669"/>
    <property type="project" value="UniProtKB-ARBA"/>
</dbReference>
<feature type="transmembrane region" description="Helical" evidence="8">
    <location>
        <begin position="17"/>
        <end position="35"/>
    </location>
</feature>
<keyword evidence="10" id="KW-1185">Reference proteome</keyword>
<evidence type="ECO:0000256" key="6">
    <source>
        <dbReference type="ARBA" id="ARBA00022989"/>
    </source>
</evidence>
<evidence type="ECO:0000313" key="9">
    <source>
        <dbReference type="EMBL" id="RSK40070.1"/>
    </source>
</evidence>
<organism evidence="9 10">
    <name type="scientific">Hymenobacter perfusus</name>
    <dbReference type="NCBI Taxonomy" id="1236770"/>
    <lineage>
        <taxon>Bacteria</taxon>
        <taxon>Pseudomonadati</taxon>
        <taxon>Bacteroidota</taxon>
        <taxon>Cytophagia</taxon>
        <taxon>Cytophagales</taxon>
        <taxon>Hymenobacteraceae</taxon>
        <taxon>Hymenobacter</taxon>
    </lineage>
</organism>
<reference evidence="9 10" key="1">
    <citation type="submission" date="2018-12" db="EMBL/GenBank/DDBJ databases">
        <authorList>
            <person name="Feng G."/>
            <person name="Zhu H."/>
        </authorList>
    </citation>
    <scope>NUCLEOTIDE SEQUENCE [LARGE SCALE GENOMIC DNA]</scope>
    <source>
        <strain evidence="9 10">LMG 26000</strain>
    </source>
</reference>
<evidence type="ECO:0000256" key="4">
    <source>
        <dbReference type="ARBA" id="ARBA00022679"/>
    </source>
</evidence>
<proteinExistence type="predicted"/>
<evidence type="ECO:0000256" key="7">
    <source>
        <dbReference type="ARBA" id="ARBA00023136"/>
    </source>
</evidence>
<evidence type="ECO:0000256" key="3">
    <source>
        <dbReference type="ARBA" id="ARBA00022676"/>
    </source>
</evidence>
<dbReference type="PANTHER" id="PTHR33908">
    <property type="entry name" value="MANNOSYLTRANSFERASE YKCB-RELATED"/>
    <property type="match status" value="1"/>
</dbReference>
<protein>
    <recommendedName>
        <fullName evidence="11">Glycosyltransferase RgtA/B/C/D-like domain-containing protein</fullName>
    </recommendedName>
</protein>
<sequence>MTVDSNPARQKQPRIPGWVWAGLVLLHLLALGWQACHNTYLFPDSDRYVQAARNLREAGVLYALPLQQPLELQEYSIRPPGYPVFLLLTGGAGANFPWLTLLLQNLLSLLNLGLALRWLVRLRGGLRPRQWLLVLVLAATGPGQFIYANLLMSEMLLQTAVVVLWLSLTACFTRNWPLRWWWAAVGATAVGLLNKPVFLPLVVVVLALGIIASWRQRRPALVLVGAVPLLVAGLWMARNEARTGYFHFSSIAEINLLRYNVRGVLQATEGPAAAEKFVRGTLSAAARRPTFATQQQYVQRAGASALQRHPVAYAAQHLRGMLTFFLDPGRFDVVHFLDLDPTPGPGLLQLANQRSPGAVLSYLSRLPLGLLAGLAGLLLANVVRLGLLIRFGLNNRYPAAARLVLLGLVLYVALLTGPLGAARFVVPVLPLLLAAAGAGAGLKAQGPAVPLPEPALAATQTAGRG</sequence>
<comment type="subcellular location">
    <subcellularLocation>
        <location evidence="1">Cell membrane</location>
        <topology evidence="1">Multi-pass membrane protein</topology>
    </subcellularLocation>
</comment>
<dbReference type="AlphaFoldDB" id="A0A3R9MGQ9"/>
<feature type="transmembrane region" description="Helical" evidence="8">
    <location>
        <begin position="197"/>
        <end position="214"/>
    </location>
</feature>
<evidence type="ECO:0000256" key="8">
    <source>
        <dbReference type="SAM" id="Phobius"/>
    </source>
</evidence>
<keyword evidence="5 8" id="KW-0812">Transmembrane</keyword>
<keyword evidence="2" id="KW-1003">Cell membrane</keyword>
<keyword evidence="3" id="KW-0328">Glycosyltransferase</keyword>
<keyword evidence="6 8" id="KW-1133">Transmembrane helix</keyword>
<gene>
    <name evidence="9" type="ORF">EI293_19045</name>
</gene>
<evidence type="ECO:0008006" key="11">
    <source>
        <dbReference type="Google" id="ProtNLM"/>
    </source>
</evidence>
<feature type="transmembrane region" description="Helical" evidence="8">
    <location>
        <begin position="96"/>
        <end position="119"/>
    </location>
</feature>
<evidence type="ECO:0000256" key="2">
    <source>
        <dbReference type="ARBA" id="ARBA00022475"/>
    </source>
</evidence>
<accession>A0A3R9MGQ9</accession>
<dbReference type="GO" id="GO:0016763">
    <property type="term" value="F:pentosyltransferase activity"/>
    <property type="evidence" value="ECO:0007669"/>
    <property type="project" value="TreeGrafter"/>
</dbReference>
<feature type="transmembrane region" description="Helical" evidence="8">
    <location>
        <begin position="399"/>
        <end position="417"/>
    </location>
</feature>